<sequence>MRLRLGSYITLFSSIKIETQICFYNTIILELKAWGHVLKNMFKIYNVYLEGQKYLKIPIISDFCCEFAFDELTDQSRVPIWLESSLFVWKSQNFKTSKNCK</sequence>
<keyword evidence="2" id="KW-1185">Reference proteome</keyword>
<proteinExistence type="predicted"/>
<dbReference type="Proteomes" id="UP000031668">
    <property type="component" value="Unassembled WGS sequence"/>
</dbReference>
<organism evidence="1 2">
    <name type="scientific">Thelohanellus kitauei</name>
    <name type="common">Myxosporean</name>
    <dbReference type="NCBI Taxonomy" id="669202"/>
    <lineage>
        <taxon>Eukaryota</taxon>
        <taxon>Metazoa</taxon>
        <taxon>Cnidaria</taxon>
        <taxon>Myxozoa</taxon>
        <taxon>Myxosporea</taxon>
        <taxon>Bivalvulida</taxon>
        <taxon>Platysporina</taxon>
        <taxon>Myxobolidae</taxon>
        <taxon>Thelohanellus</taxon>
    </lineage>
</organism>
<comment type="caution">
    <text evidence="1">The sequence shown here is derived from an EMBL/GenBank/DDBJ whole genome shotgun (WGS) entry which is preliminary data.</text>
</comment>
<reference evidence="1 2" key="1">
    <citation type="journal article" date="2014" name="Genome Biol. Evol.">
        <title>The genome of the myxosporean Thelohanellus kitauei shows adaptations to nutrient acquisition within its fish host.</title>
        <authorList>
            <person name="Yang Y."/>
            <person name="Xiong J."/>
            <person name="Zhou Z."/>
            <person name="Huo F."/>
            <person name="Miao W."/>
            <person name="Ran C."/>
            <person name="Liu Y."/>
            <person name="Zhang J."/>
            <person name="Feng J."/>
            <person name="Wang M."/>
            <person name="Wang M."/>
            <person name="Wang L."/>
            <person name="Yao B."/>
        </authorList>
    </citation>
    <scope>NUCLEOTIDE SEQUENCE [LARGE SCALE GENOMIC DNA]</scope>
    <source>
        <strain evidence="1">Wuqing</strain>
    </source>
</reference>
<name>A0A0C2MFD6_THEKT</name>
<evidence type="ECO:0000313" key="1">
    <source>
        <dbReference type="EMBL" id="KII65866.1"/>
    </source>
</evidence>
<dbReference type="AlphaFoldDB" id="A0A0C2MFD6"/>
<protein>
    <submittedName>
        <fullName evidence="1">Uncharacterized protein</fullName>
    </submittedName>
</protein>
<dbReference type="EMBL" id="JWZT01003690">
    <property type="protein sequence ID" value="KII65866.1"/>
    <property type="molecule type" value="Genomic_DNA"/>
</dbReference>
<accession>A0A0C2MFD6</accession>
<gene>
    <name evidence="1" type="ORF">RF11_04965</name>
</gene>
<evidence type="ECO:0000313" key="2">
    <source>
        <dbReference type="Proteomes" id="UP000031668"/>
    </source>
</evidence>